<dbReference type="Pfam" id="PF02589">
    <property type="entry name" value="LUD_dom"/>
    <property type="match status" value="1"/>
</dbReference>
<comment type="caution">
    <text evidence="3">The sequence shown here is derived from an EMBL/GenBank/DDBJ whole genome shotgun (WGS) entry which is preliminary data.</text>
</comment>
<comment type="function">
    <text evidence="1">Is involved in L-lactate degradation and allows cells to grow with lactate as the sole carbon source.</text>
</comment>
<protein>
    <recommendedName>
        <fullName evidence="1">Lactate utilization protein C</fullName>
    </recommendedName>
</protein>
<dbReference type="PANTHER" id="PTHR43682:SF1">
    <property type="entry name" value="LACTATE UTILIZATION PROTEIN C"/>
    <property type="match status" value="1"/>
</dbReference>
<dbReference type="InterPro" id="IPR003741">
    <property type="entry name" value="LUD_dom"/>
</dbReference>
<proteinExistence type="inferred from homology"/>
<accession>A0A840PMX7</accession>
<dbReference type="AlphaFoldDB" id="A0A840PMX7"/>
<evidence type="ECO:0000256" key="1">
    <source>
        <dbReference type="HAMAP-Rule" id="MF_02104"/>
    </source>
</evidence>
<dbReference type="InterPro" id="IPR022823">
    <property type="entry name" value="LutC"/>
</dbReference>
<dbReference type="InterPro" id="IPR024185">
    <property type="entry name" value="FTHF_cligase-like_sf"/>
</dbReference>
<comment type="similarity">
    <text evidence="1">Belongs to the LutC/YkgG family.</text>
</comment>
<name>A0A840PMX7_URETH</name>
<dbReference type="HAMAP" id="MF_02104">
    <property type="entry name" value="LutC"/>
    <property type="match status" value="1"/>
</dbReference>
<dbReference type="EMBL" id="JACHGZ010000028">
    <property type="protein sequence ID" value="MBB5149775.1"/>
    <property type="molecule type" value="Genomic_DNA"/>
</dbReference>
<evidence type="ECO:0000313" key="4">
    <source>
        <dbReference type="Proteomes" id="UP000557217"/>
    </source>
</evidence>
<feature type="domain" description="LUD" evidence="2">
    <location>
        <begin position="50"/>
        <end position="232"/>
    </location>
</feature>
<sequence length="235" mass="26588">MTITNRKSFLMNIAKHLGRPMKTKVERPVWKHLPQFQILNHATQEELIDVLKQQCHNIHTVCLQTTTANLASTLQQVVEDYGGISVMIPKDDRLKYFGLTEVFKSWQSKGIEIYEWHPQNREQNIQLAEKASIAILISEMTLAESASVVLYSHPNRGRSLNLLPEKTIVLIPKSTIVPRITQAAQIFHKQVEQGEQIPSCILFMSGPSNSADIEMVLIVGVHGPIKATYIIIEDQ</sequence>
<dbReference type="RefSeq" id="WP_096549654.1">
    <property type="nucleotide sequence ID" value="NZ_AP018335.1"/>
</dbReference>
<dbReference type="PANTHER" id="PTHR43682">
    <property type="entry name" value="LACTATE UTILIZATION PROTEIN C"/>
    <property type="match status" value="1"/>
</dbReference>
<dbReference type="InterPro" id="IPR037171">
    <property type="entry name" value="NagB/RpiA_transferase-like"/>
</dbReference>
<dbReference type="GO" id="GO:0006089">
    <property type="term" value="P:lactate metabolic process"/>
    <property type="evidence" value="ECO:0007669"/>
    <property type="project" value="UniProtKB-UniRule"/>
</dbReference>
<reference evidence="3 4" key="1">
    <citation type="submission" date="2020-08" db="EMBL/GenBank/DDBJ databases">
        <title>Genomic Encyclopedia of Type Strains, Phase IV (KMG-IV): sequencing the most valuable type-strain genomes for metagenomic binning, comparative biology and taxonomic classification.</title>
        <authorList>
            <person name="Goeker M."/>
        </authorList>
    </citation>
    <scope>NUCLEOTIDE SEQUENCE [LARGE SCALE GENOMIC DNA]</scope>
    <source>
        <strain evidence="3 4">DSM 10633</strain>
    </source>
</reference>
<evidence type="ECO:0000259" key="2">
    <source>
        <dbReference type="Pfam" id="PF02589"/>
    </source>
</evidence>
<organism evidence="3 4">
    <name type="scientific">Ureibacillus thermosphaericus</name>
    <dbReference type="NCBI Taxonomy" id="51173"/>
    <lineage>
        <taxon>Bacteria</taxon>
        <taxon>Bacillati</taxon>
        <taxon>Bacillota</taxon>
        <taxon>Bacilli</taxon>
        <taxon>Bacillales</taxon>
        <taxon>Caryophanaceae</taxon>
        <taxon>Ureibacillus</taxon>
    </lineage>
</organism>
<evidence type="ECO:0000313" key="3">
    <source>
        <dbReference type="EMBL" id="MBB5149775.1"/>
    </source>
</evidence>
<gene>
    <name evidence="1" type="primary">lutC</name>
    <name evidence="3" type="ORF">HNR36_002167</name>
</gene>
<dbReference type="SUPFAM" id="SSF100950">
    <property type="entry name" value="NagB/RpiA/CoA transferase-like"/>
    <property type="match status" value="1"/>
</dbReference>
<dbReference type="Proteomes" id="UP000557217">
    <property type="component" value="Unassembled WGS sequence"/>
</dbReference>
<dbReference type="Gene3D" id="3.40.50.10420">
    <property type="entry name" value="NagB/RpiA/CoA transferase-like"/>
    <property type="match status" value="1"/>
</dbReference>
<keyword evidence="4" id="KW-1185">Reference proteome</keyword>